<accession>A0A1X9MIU4</accession>
<organism evidence="1 2">
    <name type="scientific">Halalkalibacter krulwichiae</name>
    <dbReference type="NCBI Taxonomy" id="199441"/>
    <lineage>
        <taxon>Bacteria</taxon>
        <taxon>Bacillati</taxon>
        <taxon>Bacillota</taxon>
        <taxon>Bacilli</taxon>
        <taxon>Bacillales</taxon>
        <taxon>Bacillaceae</taxon>
        <taxon>Halalkalibacter</taxon>
    </lineage>
</organism>
<dbReference type="Proteomes" id="UP000193006">
    <property type="component" value="Chromosome"/>
</dbReference>
<dbReference type="EMBL" id="CP020814">
    <property type="protein sequence ID" value="ARK30532.1"/>
    <property type="molecule type" value="Genomic_DNA"/>
</dbReference>
<evidence type="ECO:0008006" key="3">
    <source>
        <dbReference type="Google" id="ProtNLM"/>
    </source>
</evidence>
<dbReference type="InterPro" id="IPR012347">
    <property type="entry name" value="Ferritin-like"/>
</dbReference>
<evidence type="ECO:0000313" key="2">
    <source>
        <dbReference type="Proteomes" id="UP000193006"/>
    </source>
</evidence>
<dbReference type="Gene3D" id="1.20.1260.10">
    <property type="match status" value="2"/>
</dbReference>
<sequence>MTIVDMTSSEIGVLWSQYIQNSMSLHMMKYFNEIVEDKEIRTIVEKTLRFTLNVNTEIEHLFHNERIPTPEGFTDKDVNIHAPRLYTDSFILSFLEMFGKAGTVAYCLSQSASSRHDIRKFFTDCLLNVSNLYNLSVDLGLEKGLYVRPPYMTKPKNADYIEGKAYFTKGFNPFTKRTLNSIEIMHLFENFKTNQIGSFICTSFAQTTETKEIKKFFVNGKKIGTKHVKIFSNKLAESNIEPPSSSDHGVTESTTRVFSDKLMMFLKTVLTASGQGNYSAASTASMRYDLVADYQRLSAEVALYAKDGLDIMLKHHWLEEPPQYPDRSKLINQ</sequence>
<dbReference type="KEGG" id="bkw:BkAM31D_12210"/>
<dbReference type="InterPro" id="IPR021617">
    <property type="entry name" value="DUF3231"/>
</dbReference>
<name>A0A1X9MIU4_9BACI</name>
<proteinExistence type="predicted"/>
<keyword evidence="2" id="KW-1185">Reference proteome</keyword>
<dbReference type="STRING" id="199441.BkAM31D_12210"/>
<dbReference type="AlphaFoldDB" id="A0A1X9MIU4"/>
<dbReference type="RefSeq" id="WP_066149113.1">
    <property type="nucleotide sequence ID" value="NZ_CP020814.1"/>
</dbReference>
<reference evidence="1 2" key="1">
    <citation type="submission" date="2017-04" db="EMBL/GenBank/DDBJ databases">
        <title>Bacillus krulwichiae AM31D Genome sequencing and assembly.</title>
        <authorList>
            <person name="Krulwich T.A."/>
            <person name="Anastor L."/>
            <person name="Ehrlich R."/>
            <person name="Ehrlich G.D."/>
            <person name="Janto B."/>
        </authorList>
    </citation>
    <scope>NUCLEOTIDE SEQUENCE [LARGE SCALE GENOMIC DNA]</scope>
    <source>
        <strain evidence="1 2">AM31D</strain>
    </source>
</reference>
<protein>
    <recommendedName>
        <fullName evidence="3">DUF3231 family protein</fullName>
    </recommendedName>
</protein>
<gene>
    <name evidence="1" type="ORF">BkAM31D_12210</name>
</gene>
<evidence type="ECO:0000313" key="1">
    <source>
        <dbReference type="EMBL" id="ARK30532.1"/>
    </source>
</evidence>
<dbReference type="Pfam" id="PF11553">
    <property type="entry name" value="DUF3231"/>
    <property type="match status" value="2"/>
</dbReference>